<keyword evidence="2" id="KW-1185">Reference proteome</keyword>
<dbReference type="EMBL" id="JAINUF010000012">
    <property type="protein sequence ID" value="KAJ8344613.1"/>
    <property type="molecule type" value="Genomic_DNA"/>
</dbReference>
<organism evidence="1 2">
    <name type="scientific">Synaphobranchus kaupii</name>
    <name type="common">Kaup's arrowtooth eel</name>
    <dbReference type="NCBI Taxonomy" id="118154"/>
    <lineage>
        <taxon>Eukaryota</taxon>
        <taxon>Metazoa</taxon>
        <taxon>Chordata</taxon>
        <taxon>Craniata</taxon>
        <taxon>Vertebrata</taxon>
        <taxon>Euteleostomi</taxon>
        <taxon>Actinopterygii</taxon>
        <taxon>Neopterygii</taxon>
        <taxon>Teleostei</taxon>
        <taxon>Anguilliformes</taxon>
        <taxon>Synaphobranchidae</taxon>
        <taxon>Synaphobranchus</taxon>
    </lineage>
</organism>
<name>A0A9Q1ET91_SYNKA</name>
<dbReference type="AlphaFoldDB" id="A0A9Q1ET91"/>
<accession>A0A9Q1ET91</accession>
<evidence type="ECO:0000313" key="2">
    <source>
        <dbReference type="Proteomes" id="UP001152622"/>
    </source>
</evidence>
<protein>
    <submittedName>
        <fullName evidence="1">Uncharacterized protein</fullName>
    </submittedName>
</protein>
<reference evidence="1" key="1">
    <citation type="journal article" date="2023" name="Science">
        <title>Genome structures resolve the early diversification of teleost fishes.</title>
        <authorList>
            <person name="Parey E."/>
            <person name="Louis A."/>
            <person name="Montfort J."/>
            <person name="Bouchez O."/>
            <person name="Roques C."/>
            <person name="Iampietro C."/>
            <person name="Lluch J."/>
            <person name="Castinel A."/>
            <person name="Donnadieu C."/>
            <person name="Desvignes T."/>
            <person name="Floi Bucao C."/>
            <person name="Jouanno E."/>
            <person name="Wen M."/>
            <person name="Mejri S."/>
            <person name="Dirks R."/>
            <person name="Jansen H."/>
            <person name="Henkel C."/>
            <person name="Chen W.J."/>
            <person name="Zahm M."/>
            <person name="Cabau C."/>
            <person name="Klopp C."/>
            <person name="Thompson A.W."/>
            <person name="Robinson-Rechavi M."/>
            <person name="Braasch I."/>
            <person name="Lecointre G."/>
            <person name="Bobe J."/>
            <person name="Postlethwait J.H."/>
            <person name="Berthelot C."/>
            <person name="Roest Crollius H."/>
            <person name="Guiguen Y."/>
        </authorList>
    </citation>
    <scope>NUCLEOTIDE SEQUENCE</scope>
    <source>
        <strain evidence="1">WJC10195</strain>
    </source>
</reference>
<comment type="caution">
    <text evidence="1">The sequence shown here is derived from an EMBL/GenBank/DDBJ whole genome shotgun (WGS) entry which is preliminary data.</text>
</comment>
<evidence type="ECO:0000313" key="1">
    <source>
        <dbReference type="EMBL" id="KAJ8344613.1"/>
    </source>
</evidence>
<dbReference type="Proteomes" id="UP001152622">
    <property type="component" value="Chromosome 12"/>
</dbReference>
<gene>
    <name evidence="1" type="ORF">SKAU_G00288060</name>
</gene>
<proteinExistence type="predicted"/>
<sequence>MPLVFTPSTQCAATGTVVNSEGTVKELFAVILTLHKRETEDLALPVCNGARRLELWRGRQGYRPPGHPGGHSRLHPPIEVTKRSGHDRNICPHTLPPQDWVTPTLPHLCCPPSTPPPHPTAPADSSKQTLVPKSTLYRDPAMMGPPVSRGGVRETPVVPLHGRGPPATLAETVPQKSAADSAALLPAECPVPAVQRHRGGRATRSVPPPILIPALISTQTSM</sequence>